<reference evidence="1 2" key="1">
    <citation type="submission" date="2019-02" db="EMBL/GenBank/DDBJ databases">
        <title>Sequencing the genomes of 1000 actinobacteria strains.</title>
        <authorList>
            <person name="Klenk H.-P."/>
        </authorList>
    </citation>
    <scope>NUCLEOTIDE SEQUENCE [LARGE SCALE GENOMIC DNA]</scope>
    <source>
        <strain evidence="1 2">DSM 18319</strain>
    </source>
</reference>
<evidence type="ECO:0000313" key="2">
    <source>
        <dbReference type="Proteomes" id="UP000291483"/>
    </source>
</evidence>
<dbReference type="Proteomes" id="UP000291483">
    <property type="component" value="Unassembled WGS sequence"/>
</dbReference>
<name>A0A4Q8AM59_9MICO</name>
<dbReference type="AlphaFoldDB" id="A0A4Q8AM59"/>
<dbReference type="RefSeq" id="WP_130505983.1">
    <property type="nucleotide sequence ID" value="NZ_SHLC01000001.1"/>
</dbReference>
<organism evidence="1 2">
    <name type="scientific">Microterricola gilva</name>
    <dbReference type="NCBI Taxonomy" id="393267"/>
    <lineage>
        <taxon>Bacteria</taxon>
        <taxon>Bacillati</taxon>
        <taxon>Actinomycetota</taxon>
        <taxon>Actinomycetes</taxon>
        <taxon>Micrococcales</taxon>
        <taxon>Microbacteriaceae</taxon>
        <taxon>Microterricola</taxon>
    </lineage>
</organism>
<gene>
    <name evidence="1" type="ORF">EV379_1991</name>
</gene>
<comment type="caution">
    <text evidence="1">The sequence shown here is derived from an EMBL/GenBank/DDBJ whole genome shotgun (WGS) entry which is preliminary data.</text>
</comment>
<dbReference type="OrthoDB" id="9554526at2"/>
<keyword evidence="2" id="KW-1185">Reference proteome</keyword>
<protein>
    <submittedName>
        <fullName evidence="1">Uncharacterized protein</fullName>
    </submittedName>
</protein>
<proteinExistence type="predicted"/>
<evidence type="ECO:0000313" key="1">
    <source>
        <dbReference type="EMBL" id="RZU65657.1"/>
    </source>
</evidence>
<accession>A0A4Q8AM59</accession>
<dbReference type="EMBL" id="SHLC01000001">
    <property type="protein sequence ID" value="RZU65657.1"/>
    <property type="molecule type" value="Genomic_DNA"/>
</dbReference>
<sequence length="318" mass="35013">MPESPAAVENRDYQLDDHVRESFRDLDARAATSLHADVEDEQALTAALDSFKRSDKSTLHFTGDGLTGEALGKLEAAHFDQSAGKLNDFQGKLAHLDPVRFPLPKLHWPSKIPKPVDQTFWWAETSLIEEPAGAFSAAFRDKGLPSFIGGPYARDNAIWTQFGATARFGLSADRRPKNGQYLSVPHVVINGGMSVSTFEGHWYAKDSIAFGGLTLSQTVFQFGLAGPSGDSRVIKAHSELADPNWTFNYKNIGGSRKFSMPGFRTFPPAKIDFGALAPADDLWVELTVRVDIRVRYGGWAQVTPLSTIEFSQWKANPL</sequence>